<evidence type="ECO:0000256" key="7">
    <source>
        <dbReference type="ARBA" id="ARBA00022989"/>
    </source>
</evidence>
<name>V5GTQ1_KALBG</name>
<dbReference type="InterPro" id="IPR035987">
    <property type="entry name" value="Ribosomal_uS8_sf"/>
</dbReference>
<sequence>MPLHADLCTILQNASRARLRSIPIASTRDNLSILSILLQHGFVHNVVRGTQTGPSPGSYTAASPAARRLWVDLKFRPDDRPVLESMNVVSKPSRKLTMDKDELLRFATGRRAKFVKPLDMGEIGIVDCGKNGWWEVRDAIRRGYGGEVVARVSHSRPTTASAQPHAIDVAPCRRSLVLARTLSKKRSERLYSTMFGLGSAFYLILFITNALAVLSEDRFLARVGWSSHALAGGNSFDQGFQSNPYAAGAGGENVTIKARLINLISAVRTLMRIPLVVINIVVVIYLIVLG</sequence>
<dbReference type="EMBL" id="KI545853">
    <property type="protein sequence ID" value="EST09292.1"/>
    <property type="molecule type" value="Genomic_DNA"/>
</dbReference>
<organism evidence="12 13">
    <name type="scientific">Kalmanozyma brasiliensis (strain GHG001)</name>
    <name type="common">Yeast</name>
    <name type="synonym">Pseudozyma brasiliensis</name>
    <dbReference type="NCBI Taxonomy" id="1365824"/>
    <lineage>
        <taxon>Eukaryota</taxon>
        <taxon>Fungi</taxon>
        <taxon>Dikarya</taxon>
        <taxon>Basidiomycota</taxon>
        <taxon>Ustilaginomycotina</taxon>
        <taxon>Ustilaginomycetes</taxon>
        <taxon>Ustilaginales</taxon>
        <taxon>Ustilaginaceae</taxon>
        <taxon>Kalmanozyma</taxon>
    </lineage>
</organism>
<evidence type="ECO:0000256" key="11">
    <source>
        <dbReference type="SAM" id="Phobius"/>
    </source>
</evidence>
<evidence type="ECO:0000256" key="10">
    <source>
        <dbReference type="ARBA" id="ARBA00024203"/>
    </source>
</evidence>
<keyword evidence="7 11" id="KW-1133">Transmembrane helix</keyword>
<keyword evidence="5" id="KW-0653">Protein transport</keyword>
<dbReference type="OrthoDB" id="15356at2759"/>
<dbReference type="GO" id="GO:0006412">
    <property type="term" value="P:translation"/>
    <property type="evidence" value="ECO:0007669"/>
    <property type="project" value="InterPro"/>
</dbReference>
<dbReference type="Pfam" id="PF08571">
    <property type="entry name" value="Yos1"/>
    <property type="match status" value="1"/>
</dbReference>
<dbReference type="GO" id="GO:0005840">
    <property type="term" value="C:ribosome"/>
    <property type="evidence" value="ECO:0007669"/>
    <property type="project" value="UniProtKB-KW"/>
</dbReference>
<keyword evidence="8 11" id="KW-0472">Membrane</keyword>
<keyword evidence="3" id="KW-0813">Transport</keyword>
<evidence type="ECO:0000256" key="5">
    <source>
        <dbReference type="ARBA" id="ARBA00022927"/>
    </source>
</evidence>
<dbReference type="Gene3D" id="3.30.1370.30">
    <property type="match status" value="1"/>
</dbReference>
<feature type="transmembrane region" description="Helical" evidence="11">
    <location>
        <begin position="190"/>
        <end position="214"/>
    </location>
</feature>
<evidence type="ECO:0000256" key="4">
    <source>
        <dbReference type="ARBA" id="ARBA00022692"/>
    </source>
</evidence>
<dbReference type="PANTHER" id="PTHR15858">
    <property type="entry name" value="IMMEDIATE EARLY RESPONSE 3-INTERACTING PROTEIN 1"/>
    <property type="match status" value="1"/>
</dbReference>
<feature type="transmembrane region" description="Helical" evidence="11">
    <location>
        <begin position="269"/>
        <end position="289"/>
    </location>
</feature>
<keyword evidence="9" id="KW-0687">Ribonucleoprotein</keyword>
<dbReference type="GO" id="GO:1990904">
    <property type="term" value="C:ribonucleoprotein complex"/>
    <property type="evidence" value="ECO:0007669"/>
    <property type="project" value="UniProtKB-KW"/>
</dbReference>
<dbReference type="AlphaFoldDB" id="V5GTQ1"/>
<dbReference type="SUPFAM" id="SSF56047">
    <property type="entry name" value="Ribosomal protein S8"/>
    <property type="match status" value="1"/>
</dbReference>
<evidence type="ECO:0000256" key="9">
    <source>
        <dbReference type="ARBA" id="ARBA00023274"/>
    </source>
</evidence>
<keyword evidence="4 11" id="KW-0812">Transmembrane</keyword>
<keyword evidence="6" id="KW-0689">Ribosomal protein</keyword>
<gene>
    <name evidence="12" type="ORF">PSEUBRA_SCAF11g01080</name>
</gene>
<comment type="subcellular location">
    <subcellularLocation>
        <location evidence="1">Membrane</location>
    </subcellularLocation>
</comment>
<evidence type="ECO:0000256" key="3">
    <source>
        <dbReference type="ARBA" id="ARBA00022448"/>
    </source>
</evidence>
<dbReference type="GeneID" id="27416773"/>
<evidence type="ECO:0000256" key="1">
    <source>
        <dbReference type="ARBA" id="ARBA00004370"/>
    </source>
</evidence>
<dbReference type="STRING" id="1365824.V5GTQ1"/>
<evidence type="ECO:0000313" key="13">
    <source>
        <dbReference type="Proteomes" id="UP000019377"/>
    </source>
</evidence>
<dbReference type="GO" id="GO:0015031">
    <property type="term" value="P:protein transport"/>
    <property type="evidence" value="ECO:0007669"/>
    <property type="project" value="UniProtKB-KW"/>
</dbReference>
<dbReference type="GO" id="GO:0030134">
    <property type="term" value="C:COPII-coated ER to Golgi transport vesicle"/>
    <property type="evidence" value="ECO:0007669"/>
    <property type="project" value="TreeGrafter"/>
</dbReference>
<dbReference type="eggNOG" id="KOG4779">
    <property type="taxonomic scope" value="Eukaryota"/>
</dbReference>
<evidence type="ECO:0000313" key="12">
    <source>
        <dbReference type="EMBL" id="EST09292.1"/>
    </source>
</evidence>
<comment type="similarity">
    <text evidence="2">Belongs to the universal ribosomal protein uS8 family.</text>
</comment>
<dbReference type="GO" id="GO:0006888">
    <property type="term" value="P:endoplasmic reticulum to Golgi vesicle-mediated transport"/>
    <property type="evidence" value="ECO:0007669"/>
    <property type="project" value="TreeGrafter"/>
</dbReference>
<dbReference type="Pfam" id="PF00410">
    <property type="entry name" value="Ribosomal_S8"/>
    <property type="match status" value="1"/>
</dbReference>
<dbReference type="Proteomes" id="UP000019377">
    <property type="component" value="Unassembled WGS sequence"/>
</dbReference>
<dbReference type="InterPro" id="IPR013880">
    <property type="entry name" value="Yos1"/>
</dbReference>
<comment type="similarity">
    <text evidence="10">Belongs to the YOS1 family.</text>
</comment>
<dbReference type="GO" id="GO:0003735">
    <property type="term" value="F:structural constituent of ribosome"/>
    <property type="evidence" value="ECO:0007669"/>
    <property type="project" value="InterPro"/>
</dbReference>
<dbReference type="PANTHER" id="PTHR15858:SF0">
    <property type="entry name" value="IMMEDIATE EARLY RESPONSE 3-INTERACTING PROTEIN 1"/>
    <property type="match status" value="1"/>
</dbReference>
<evidence type="ECO:0000256" key="2">
    <source>
        <dbReference type="ARBA" id="ARBA00006471"/>
    </source>
</evidence>
<accession>V5GTQ1</accession>
<evidence type="ECO:0008006" key="14">
    <source>
        <dbReference type="Google" id="ProtNLM"/>
    </source>
</evidence>
<proteinExistence type="inferred from homology"/>
<dbReference type="GO" id="GO:0005789">
    <property type="term" value="C:endoplasmic reticulum membrane"/>
    <property type="evidence" value="ECO:0007669"/>
    <property type="project" value="TreeGrafter"/>
</dbReference>
<evidence type="ECO:0000256" key="6">
    <source>
        <dbReference type="ARBA" id="ARBA00022980"/>
    </source>
</evidence>
<protein>
    <recommendedName>
        <fullName evidence="14">Ribosomal protein S8</fullName>
    </recommendedName>
</protein>
<evidence type="ECO:0000256" key="8">
    <source>
        <dbReference type="ARBA" id="ARBA00023136"/>
    </source>
</evidence>
<dbReference type="GO" id="GO:0000139">
    <property type="term" value="C:Golgi membrane"/>
    <property type="evidence" value="ECO:0007669"/>
    <property type="project" value="TreeGrafter"/>
</dbReference>
<reference evidence="13" key="1">
    <citation type="journal article" date="2013" name="Genome Announc.">
        <title>Draft genome sequence of Pseudozyma brasiliensis sp. nov. strain GHG001, a high producer of endo-1,4-xylanase isolated from an insect pest of sugarcane.</title>
        <authorList>
            <person name="Oliveira J.V.D.C."/>
            <person name="dos Santos R.A.C."/>
            <person name="Borges T.A."/>
            <person name="Riano-Pachon D.M."/>
            <person name="Goldman G.H."/>
        </authorList>
    </citation>
    <scope>NUCLEOTIDE SEQUENCE [LARGE SCALE GENOMIC DNA]</scope>
    <source>
        <strain evidence="13">GHG001</strain>
    </source>
</reference>
<keyword evidence="13" id="KW-1185">Reference proteome</keyword>
<dbReference type="FunFam" id="3.30.1370.30:FF:000007">
    <property type="entry name" value="Related to MRPS8-mitochondrial ribosomal protein, small subunit"/>
    <property type="match status" value="1"/>
</dbReference>
<dbReference type="InterPro" id="IPR000630">
    <property type="entry name" value="Ribosomal_uS8"/>
</dbReference>
<dbReference type="HOGENOM" id="CLU_1001146_0_0_1"/>